<evidence type="ECO:0000259" key="7">
    <source>
        <dbReference type="SMART" id="SM00563"/>
    </source>
</evidence>
<name>A0A016UKQ2_9BILA</name>
<evidence type="ECO:0000256" key="1">
    <source>
        <dbReference type="ARBA" id="ARBA00004728"/>
    </source>
</evidence>
<evidence type="ECO:0000313" key="8">
    <source>
        <dbReference type="EMBL" id="EYC15800.1"/>
    </source>
</evidence>
<comment type="similarity">
    <text evidence="2 5">Belongs to the 1-acyl-sn-glycerol-3-phosphate acyltransferase family.</text>
</comment>
<dbReference type="GO" id="GO:0016020">
    <property type="term" value="C:membrane"/>
    <property type="evidence" value="ECO:0007669"/>
    <property type="project" value="InterPro"/>
</dbReference>
<comment type="caution">
    <text evidence="8">The sequence shown here is derived from an EMBL/GenBank/DDBJ whole genome shotgun (WGS) entry which is preliminary data.</text>
</comment>
<dbReference type="SMART" id="SM00563">
    <property type="entry name" value="PlsC"/>
    <property type="match status" value="1"/>
</dbReference>
<dbReference type="OrthoDB" id="202234at2759"/>
<keyword evidence="9" id="KW-1185">Reference proteome</keyword>
<keyword evidence="5" id="KW-1208">Phospholipid metabolism</keyword>
<keyword evidence="5" id="KW-0444">Lipid biosynthesis</keyword>
<evidence type="ECO:0000256" key="4">
    <source>
        <dbReference type="ARBA" id="ARBA00023315"/>
    </source>
</evidence>
<dbReference type="Pfam" id="PF01553">
    <property type="entry name" value="Acyltransferase"/>
    <property type="match status" value="1"/>
</dbReference>
<keyword evidence="4 5" id="KW-0012">Acyltransferase</keyword>
<gene>
    <name evidence="8" type="primary">Acey_s0036.g3361</name>
    <name evidence="8" type="synonym">Acey-acl-2</name>
    <name evidence="8" type="ORF">Y032_0036g3361</name>
</gene>
<feature type="domain" description="Phospholipid/glycerol acyltransferase" evidence="7">
    <location>
        <begin position="58"/>
        <end position="186"/>
    </location>
</feature>
<dbReference type="EC" id="2.3.1.51" evidence="5"/>
<protein>
    <recommendedName>
        <fullName evidence="5">1-acyl-sn-glycerol-3-phosphate acyltransferase</fullName>
        <ecNumber evidence="5">2.3.1.51</ecNumber>
    </recommendedName>
</protein>
<feature type="signal peptide" evidence="6">
    <location>
        <begin position="1"/>
        <end position="18"/>
    </location>
</feature>
<dbReference type="CDD" id="cd07989">
    <property type="entry name" value="LPLAT_AGPAT-like"/>
    <property type="match status" value="1"/>
</dbReference>
<reference evidence="9" key="1">
    <citation type="journal article" date="2015" name="Nat. Genet.">
        <title>The genome and transcriptome of the zoonotic hookworm Ancylostoma ceylanicum identify infection-specific gene families.</title>
        <authorList>
            <person name="Schwarz E.M."/>
            <person name="Hu Y."/>
            <person name="Antoshechkin I."/>
            <person name="Miller M.M."/>
            <person name="Sternberg P.W."/>
            <person name="Aroian R.V."/>
        </authorList>
    </citation>
    <scope>NUCLEOTIDE SEQUENCE</scope>
    <source>
        <strain evidence="9">HY135</strain>
    </source>
</reference>
<evidence type="ECO:0000256" key="5">
    <source>
        <dbReference type="RuleBase" id="RU361267"/>
    </source>
</evidence>
<dbReference type="GO" id="GO:0006654">
    <property type="term" value="P:phosphatidic acid biosynthetic process"/>
    <property type="evidence" value="ECO:0007669"/>
    <property type="project" value="TreeGrafter"/>
</dbReference>
<comment type="domain">
    <text evidence="5">The HXXXXD motif is essential for acyltransferase activity and may constitute the binding site for the phosphate moiety of the glycerol-3-phosphate.</text>
</comment>
<dbReference type="STRING" id="53326.A0A016UKQ2"/>
<dbReference type="AlphaFoldDB" id="A0A016UKQ2"/>
<dbReference type="PANTHER" id="PTHR10434:SF11">
    <property type="entry name" value="1-ACYL-SN-GLYCEROL-3-PHOSPHATE ACYLTRANSFERASE"/>
    <property type="match status" value="1"/>
</dbReference>
<keyword evidence="3 5" id="KW-0808">Transferase</keyword>
<keyword evidence="6" id="KW-0732">Signal</keyword>
<evidence type="ECO:0000256" key="2">
    <source>
        <dbReference type="ARBA" id="ARBA00008655"/>
    </source>
</evidence>
<dbReference type="GO" id="GO:0005783">
    <property type="term" value="C:endoplasmic reticulum"/>
    <property type="evidence" value="ECO:0007669"/>
    <property type="project" value="TreeGrafter"/>
</dbReference>
<keyword evidence="5" id="KW-0594">Phospholipid biosynthesis</keyword>
<evidence type="ECO:0000256" key="3">
    <source>
        <dbReference type="ARBA" id="ARBA00022679"/>
    </source>
</evidence>
<evidence type="ECO:0000313" key="9">
    <source>
        <dbReference type="Proteomes" id="UP000024635"/>
    </source>
</evidence>
<feature type="chain" id="PRO_5001489434" description="1-acyl-sn-glycerol-3-phosphate acyltransferase" evidence="6">
    <location>
        <begin position="19"/>
        <end position="255"/>
    </location>
</feature>
<dbReference type="InterPro" id="IPR002123">
    <property type="entry name" value="Plipid/glycerol_acylTrfase"/>
</dbReference>
<dbReference type="PANTHER" id="PTHR10434">
    <property type="entry name" value="1-ACYL-SN-GLYCEROL-3-PHOSPHATE ACYLTRANSFERASE"/>
    <property type="match status" value="1"/>
</dbReference>
<comment type="catalytic activity">
    <reaction evidence="5">
        <text>a 1-acyl-sn-glycero-3-phosphate + an acyl-CoA = a 1,2-diacyl-sn-glycero-3-phosphate + CoA</text>
        <dbReference type="Rhea" id="RHEA:19709"/>
        <dbReference type="ChEBI" id="CHEBI:57287"/>
        <dbReference type="ChEBI" id="CHEBI:57970"/>
        <dbReference type="ChEBI" id="CHEBI:58342"/>
        <dbReference type="ChEBI" id="CHEBI:58608"/>
        <dbReference type="EC" id="2.3.1.51"/>
    </reaction>
</comment>
<dbReference type="SUPFAM" id="SSF69593">
    <property type="entry name" value="Glycerol-3-phosphate (1)-acyltransferase"/>
    <property type="match status" value="1"/>
</dbReference>
<organism evidence="8 9">
    <name type="scientific">Ancylostoma ceylanicum</name>
    <dbReference type="NCBI Taxonomy" id="53326"/>
    <lineage>
        <taxon>Eukaryota</taxon>
        <taxon>Metazoa</taxon>
        <taxon>Ecdysozoa</taxon>
        <taxon>Nematoda</taxon>
        <taxon>Chromadorea</taxon>
        <taxon>Rhabditida</taxon>
        <taxon>Rhabditina</taxon>
        <taxon>Rhabditomorpha</taxon>
        <taxon>Strongyloidea</taxon>
        <taxon>Ancylostomatidae</taxon>
        <taxon>Ancylostomatinae</taxon>
        <taxon>Ancylostoma</taxon>
    </lineage>
</organism>
<dbReference type="NCBIfam" id="TIGR00530">
    <property type="entry name" value="AGP_acyltrn"/>
    <property type="match status" value="1"/>
</dbReference>
<comment type="pathway">
    <text evidence="1">Phospholipid metabolism; CDP-diacylglycerol biosynthesis; CDP-diacylglycerol from sn-glycerol 3-phosphate: step 2/3.</text>
</comment>
<dbReference type="Proteomes" id="UP000024635">
    <property type="component" value="Unassembled WGS sequence"/>
</dbReference>
<dbReference type="InterPro" id="IPR004552">
    <property type="entry name" value="AGP_acyltrans"/>
</dbReference>
<evidence type="ECO:0000256" key="6">
    <source>
        <dbReference type="SAM" id="SignalP"/>
    </source>
</evidence>
<dbReference type="GO" id="GO:0003841">
    <property type="term" value="F:1-acylglycerol-3-phosphate O-acyltransferase activity"/>
    <property type="evidence" value="ECO:0007669"/>
    <property type="project" value="UniProtKB-UniRule"/>
</dbReference>
<proteinExistence type="inferred from homology"/>
<sequence length="255" mass="29111">MLSLLVFFLHISTRGSFSKNFSGADLIFHTFKYWTLWTGITMEIRGFDENLGNLEGPAIVLCNHQASSFLKFLPRYSTSAIDVVAMTRVWPPRGTVMMKKSLQYIPFFNFASWLANAIFIDRYNHEKAMAQIDYCVEKLKSKNLKIWIFPEGTRNHGDGLLKFKKGAFNIAVRGGFPIVPIVLSNYRPFYSKTEKYFKSDGEVIAKVLSPISTEGLSMEDVPELVEKVRNQMLEVLSDISQEAAERMKRKRQAAA</sequence>
<accession>A0A016UKQ2</accession>
<dbReference type="EMBL" id="JARK01001372">
    <property type="protein sequence ID" value="EYC15800.1"/>
    <property type="molecule type" value="Genomic_DNA"/>
</dbReference>
<keyword evidence="5" id="KW-0443">Lipid metabolism</keyword>